<feature type="domain" description="SOCS box" evidence="3">
    <location>
        <begin position="274"/>
        <end position="325"/>
    </location>
</feature>
<dbReference type="Pfam" id="PF07525">
    <property type="entry name" value="SOCS_box"/>
    <property type="match status" value="1"/>
</dbReference>
<dbReference type="GO" id="GO:0035556">
    <property type="term" value="P:intracellular signal transduction"/>
    <property type="evidence" value="ECO:0007669"/>
    <property type="project" value="InterPro"/>
</dbReference>
<gene>
    <name evidence="4" type="ORF">CLODIP_2_CD08049</name>
</gene>
<evidence type="ECO:0000313" key="5">
    <source>
        <dbReference type="Proteomes" id="UP000494165"/>
    </source>
</evidence>
<dbReference type="Proteomes" id="UP000494165">
    <property type="component" value="Unassembled WGS sequence"/>
</dbReference>
<dbReference type="CDD" id="cd03716">
    <property type="entry name" value="SOCS_ASB_like"/>
    <property type="match status" value="1"/>
</dbReference>
<dbReference type="OrthoDB" id="6419934at2759"/>
<keyword evidence="2" id="KW-0040">ANK repeat</keyword>
<evidence type="ECO:0000256" key="1">
    <source>
        <dbReference type="ARBA" id="ARBA00022786"/>
    </source>
</evidence>
<comment type="caution">
    <text evidence="4">The sequence shown here is derived from an EMBL/GenBank/DDBJ whole genome shotgun (WGS) entry which is preliminary data.</text>
</comment>
<dbReference type="PANTHER" id="PTHR20966">
    <property type="entry name" value="ANKYRIN REPEAT AND SOCS BOX PROTEIN 17"/>
    <property type="match status" value="1"/>
</dbReference>
<name>A0A8S1CF56_9INSE</name>
<reference evidence="4 5" key="1">
    <citation type="submission" date="2020-04" db="EMBL/GenBank/DDBJ databases">
        <authorList>
            <person name="Alioto T."/>
            <person name="Alioto T."/>
            <person name="Gomez Garrido J."/>
        </authorList>
    </citation>
    <scope>NUCLEOTIDE SEQUENCE [LARGE SCALE GENOMIC DNA]</scope>
</reference>
<evidence type="ECO:0000259" key="3">
    <source>
        <dbReference type="PROSITE" id="PS50225"/>
    </source>
</evidence>
<dbReference type="PROSITE" id="PS50225">
    <property type="entry name" value="SOCS"/>
    <property type="match status" value="1"/>
</dbReference>
<proteinExistence type="predicted"/>
<evidence type="ECO:0000313" key="4">
    <source>
        <dbReference type="EMBL" id="CAB3368189.1"/>
    </source>
</evidence>
<keyword evidence="5" id="KW-1185">Reference proteome</keyword>
<dbReference type="PANTHER" id="PTHR20966:SF2">
    <property type="entry name" value="ANKYRIN REPEAT AND SOCS BOX PROTEIN 17"/>
    <property type="match status" value="1"/>
</dbReference>
<organism evidence="4 5">
    <name type="scientific">Cloeon dipterum</name>
    <dbReference type="NCBI Taxonomy" id="197152"/>
    <lineage>
        <taxon>Eukaryota</taxon>
        <taxon>Metazoa</taxon>
        <taxon>Ecdysozoa</taxon>
        <taxon>Arthropoda</taxon>
        <taxon>Hexapoda</taxon>
        <taxon>Insecta</taxon>
        <taxon>Pterygota</taxon>
        <taxon>Palaeoptera</taxon>
        <taxon>Ephemeroptera</taxon>
        <taxon>Pisciforma</taxon>
        <taxon>Baetidae</taxon>
        <taxon>Cloeon</taxon>
    </lineage>
</organism>
<protein>
    <recommendedName>
        <fullName evidence="3">SOCS box domain-containing protein</fullName>
    </recommendedName>
</protein>
<dbReference type="InterPro" id="IPR001496">
    <property type="entry name" value="SOCS_box"/>
</dbReference>
<dbReference type="SMART" id="SM00969">
    <property type="entry name" value="SOCS_box"/>
    <property type="match status" value="1"/>
</dbReference>
<accession>A0A8S1CF56</accession>
<sequence>MVESIIEVFFDTVFADLERDGLAKRYKRRCIADYLSTIISASEGSKCEDNCALAVTSAVRVHSIAKADNGQICPLGKHHNVLYVAAKLSFDWRLSDSQVIAAMLKQIFDCEKTFERIVIAAILGPLVTRLLSGWQADYQDEQESLNALDYYLQHATTERQTYKISGCNLRMVDVPMPAYHDALPAHLACVMDRPTALLLLLRHGARLGPGEHGVWTQGASPVALVQQLLRLHEIMQSGGSVPSAAIDCLRLIMRALPHAALGDERLRETAEIVLPKTRWAEPPELKHIARCAVRRELGRGWSLPDGIEKLNVPTTLKPYLDLMED</sequence>
<dbReference type="EMBL" id="CADEPI010000036">
    <property type="protein sequence ID" value="CAB3368189.1"/>
    <property type="molecule type" value="Genomic_DNA"/>
</dbReference>
<evidence type="ECO:0000256" key="2">
    <source>
        <dbReference type="ARBA" id="ARBA00023043"/>
    </source>
</evidence>
<dbReference type="AlphaFoldDB" id="A0A8S1CF56"/>
<dbReference type="SUPFAM" id="SSF158235">
    <property type="entry name" value="SOCS box-like"/>
    <property type="match status" value="1"/>
</dbReference>
<keyword evidence="1" id="KW-0833">Ubl conjugation pathway</keyword>
<dbReference type="InterPro" id="IPR036036">
    <property type="entry name" value="SOCS_box-like_dom_sf"/>
</dbReference>
<dbReference type="InterPro" id="IPR039147">
    <property type="entry name" value="ASB17"/>
</dbReference>